<dbReference type="PANTHER" id="PTHR47505:SF1">
    <property type="entry name" value="DNA UTILIZATION PROTEIN YHGH"/>
    <property type="match status" value="1"/>
</dbReference>
<accession>A0A3M8KUQ5</accession>
<protein>
    <submittedName>
        <fullName evidence="3">ComF family protein</fullName>
    </submittedName>
</protein>
<dbReference type="Gene3D" id="3.40.50.2020">
    <property type="match status" value="1"/>
</dbReference>
<dbReference type="Pfam" id="PF00156">
    <property type="entry name" value="Pribosyltran"/>
    <property type="match status" value="1"/>
</dbReference>
<dbReference type="AlphaFoldDB" id="A0A3M8KUQ5"/>
<dbReference type="EMBL" id="RDSR01000026">
    <property type="protein sequence ID" value="RNE56795.1"/>
    <property type="molecule type" value="Genomic_DNA"/>
</dbReference>
<comment type="caution">
    <text evidence="3">The sequence shown here is derived from an EMBL/GenBank/DDBJ whole genome shotgun (WGS) entry which is preliminary data.</text>
</comment>
<dbReference type="PANTHER" id="PTHR47505">
    <property type="entry name" value="DNA UTILIZATION PROTEIN YHGH"/>
    <property type="match status" value="1"/>
</dbReference>
<dbReference type="InterPro" id="IPR000836">
    <property type="entry name" value="PRTase_dom"/>
</dbReference>
<dbReference type="Proteomes" id="UP000279859">
    <property type="component" value="Unassembled WGS sequence"/>
</dbReference>
<evidence type="ECO:0000259" key="2">
    <source>
        <dbReference type="Pfam" id="PF00156"/>
    </source>
</evidence>
<dbReference type="OrthoDB" id="5242900at2"/>
<dbReference type="InterPro" id="IPR051910">
    <property type="entry name" value="ComF/GntX_DNA_util-trans"/>
</dbReference>
<evidence type="ECO:0000256" key="1">
    <source>
        <dbReference type="ARBA" id="ARBA00008007"/>
    </source>
</evidence>
<feature type="domain" description="Phosphoribosyltransferase" evidence="2">
    <location>
        <begin position="168"/>
        <end position="215"/>
    </location>
</feature>
<proteinExistence type="inferred from homology"/>
<gene>
    <name evidence="3" type="ORF">EEJ31_12810</name>
</gene>
<organism evidence="3 4">
    <name type="scientific">Cryobacterium tepidiphilum</name>
    <dbReference type="NCBI Taxonomy" id="2486026"/>
    <lineage>
        <taxon>Bacteria</taxon>
        <taxon>Bacillati</taxon>
        <taxon>Actinomycetota</taxon>
        <taxon>Actinomycetes</taxon>
        <taxon>Micrococcales</taxon>
        <taxon>Microbacteriaceae</taxon>
        <taxon>Cryobacterium</taxon>
    </lineage>
</organism>
<comment type="similarity">
    <text evidence="1">Belongs to the ComF/GntX family.</text>
</comment>
<evidence type="ECO:0000313" key="3">
    <source>
        <dbReference type="EMBL" id="RNE56795.1"/>
    </source>
</evidence>
<evidence type="ECO:0000313" key="4">
    <source>
        <dbReference type="Proteomes" id="UP000279859"/>
    </source>
</evidence>
<sequence length="223" mass="23641">MDWRRRLTAALRDAWAVLAPVECSGCGAPDRSLCDACRGQLTAHVRVTERGGTPVWVALDYAGVARRVLGAYKDGGRTDAVPALAPPLAVVVSAALAHAPPSSGPVQLVTIPSSARAWRTRGYHPVDRLLRRARLAPSVSLRQVGDVADQVGLGRMERTRNKEASLVAPRRLDGLACLVVDDIVTTGATLLEARRAVREAGGTVVGLVALAETRRRFPPPPAG</sequence>
<dbReference type="InterPro" id="IPR029057">
    <property type="entry name" value="PRTase-like"/>
</dbReference>
<keyword evidence="4" id="KW-1185">Reference proteome</keyword>
<reference evidence="3 4" key="1">
    <citation type="submission" date="2018-11" db="EMBL/GenBank/DDBJ databases">
        <title>Cryobacterium sp. nov., isolated from rhizosphere soil of lettuce.</title>
        <authorList>
            <person name="Wang Y."/>
        </authorList>
    </citation>
    <scope>NUCLEOTIDE SEQUENCE [LARGE SCALE GENOMIC DNA]</scope>
    <source>
        <strain evidence="3 4">NEAU-85</strain>
    </source>
</reference>
<name>A0A3M8KUQ5_9MICO</name>
<dbReference type="RefSeq" id="WP_123046680.1">
    <property type="nucleotide sequence ID" value="NZ_RDSR01000026.1"/>
</dbReference>
<dbReference type="SUPFAM" id="SSF53271">
    <property type="entry name" value="PRTase-like"/>
    <property type="match status" value="1"/>
</dbReference>
<dbReference type="CDD" id="cd06223">
    <property type="entry name" value="PRTases_typeI"/>
    <property type="match status" value="1"/>
</dbReference>